<dbReference type="STRING" id="215243.A0A0D2DPN6"/>
<feature type="compositionally biased region" description="Basic and acidic residues" evidence="1">
    <location>
        <begin position="1"/>
        <end position="25"/>
    </location>
</feature>
<dbReference type="EMBL" id="KN847342">
    <property type="protein sequence ID" value="KIW37804.1"/>
    <property type="molecule type" value="Genomic_DNA"/>
</dbReference>
<feature type="region of interest" description="Disordered" evidence="1">
    <location>
        <begin position="293"/>
        <end position="490"/>
    </location>
</feature>
<evidence type="ECO:0000313" key="3">
    <source>
        <dbReference type="Proteomes" id="UP000053342"/>
    </source>
</evidence>
<evidence type="ECO:0008006" key="4">
    <source>
        <dbReference type="Google" id="ProtNLM"/>
    </source>
</evidence>
<feature type="region of interest" description="Disordered" evidence="1">
    <location>
        <begin position="268"/>
        <end position="287"/>
    </location>
</feature>
<evidence type="ECO:0000313" key="2">
    <source>
        <dbReference type="EMBL" id="KIW37804.1"/>
    </source>
</evidence>
<dbReference type="GeneID" id="27361867"/>
<feature type="region of interest" description="Disordered" evidence="1">
    <location>
        <begin position="1"/>
        <end position="226"/>
    </location>
</feature>
<feature type="compositionally biased region" description="Basic and acidic residues" evidence="1">
    <location>
        <begin position="119"/>
        <end position="134"/>
    </location>
</feature>
<feature type="compositionally biased region" description="Basic residues" evidence="1">
    <location>
        <begin position="186"/>
        <end position="199"/>
    </location>
</feature>
<feature type="compositionally biased region" description="Pro residues" evidence="1">
    <location>
        <begin position="656"/>
        <end position="688"/>
    </location>
</feature>
<feature type="compositionally biased region" description="Basic and acidic residues" evidence="1">
    <location>
        <begin position="81"/>
        <end position="95"/>
    </location>
</feature>
<sequence>MSYYGGDDRPRRAKSTRERSRRDDYDGGTSYDENVRDTRIVRRRDDSVSSVEEVSRGDFEPGGAYYRETTVRKSGHRPVRTKSDDDRWYDDRYYDDSTYVSRRKRDDEYTVSGGRSRRGRDYDDRHRSRRRDDSYDSYSSRSRTPEKKKERRKSTTEEVLGSLGLGGLAGAVLGKSRDRSRDSDRSRHRSRSRAGGRRRSSSETSRHRSKSRGKGTKNEQYSQAIKAAVLAGASEAFRSRKEPGGWGGNKGKRVLTAALAAGGVDGLISNKDDPHHHNKRDIVGSAIAGLATNRIINGSRSKSRGRGGSPDSRGRSQSRGGFGDLAAGGVVAATAKKVYDSVRSRSRGRARSRDSSYDSRYDSPPRQKRSRSVSRVAAKGLAALGLKDAADKVDPERRSSSRHYDDYYDDGRSSRNGGYYNDSRDVGTIQPQQDYPRDGFRSMSLPRGHPPGYELDYGPRHTGDPDTDSDSDLGSSSDDEKKVKKGKKKMLLTGGLATVATIHAAHNVYQSMEKREARRRALREGDISKAEARSEKNKARLQDAASIGIAALGLKGAYSEWKETQEFNRERREEKEKLERHARKREARRRKMSMLATNDYVNSNFTGSMPNLNTYGQEVYHPHGAPPPFASASEVHYADDNPYGAISQTAAHYAPPSAPQPTPPPPPPGGPAPSTGFPPPPIGVPPPAAGGHYPTY</sequence>
<feature type="compositionally biased region" description="Basic and acidic residues" evidence="1">
    <location>
        <begin position="388"/>
        <end position="413"/>
    </location>
</feature>
<keyword evidence="3" id="KW-1185">Reference proteome</keyword>
<feature type="compositionally biased region" description="Low complexity" evidence="1">
    <location>
        <begin position="309"/>
        <end position="335"/>
    </location>
</feature>
<feature type="compositionally biased region" description="Basic residues" evidence="1">
    <location>
        <begin position="580"/>
        <end position="591"/>
    </location>
</feature>
<organism evidence="2 3">
    <name type="scientific">Exophiala oligosperma</name>
    <dbReference type="NCBI Taxonomy" id="215243"/>
    <lineage>
        <taxon>Eukaryota</taxon>
        <taxon>Fungi</taxon>
        <taxon>Dikarya</taxon>
        <taxon>Ascomycota</taxon>
        <taxon>Pezizomycotina</taxon>
        <taxon>Eurotiomycetes</taxon>
        <taxon>Chaetothyriomycetidae</taxon>
        <taxon>Chaetothyriales</taxon>
        <taxon>Herpotrichiellaceae</taxon>
        <taxon>Exophiala</taxon>
    </lineage>
</organism>
<reference evidence="2 3" key="1">
    <citation type="submission" date="2015-01" db="EMBL/GenBank/DDBJ databases">
        <title>The Genome Sequence of Exophiala oligosperma CBS72588.</title>
        <authorList>
            <consortium name="The Broad Institute Genomics Platform"/>
            <person name="Cuomo C."/>
            <person name="de Hoog S."/>
            <person name="Gorbushina A."/>
            <person name="Stielow B."/>
            <person name="Teixiera M."/>
            <person name="Abouelleil A."/>
            <person name="Chapman S.B."/>
            <person name="Priest M."/>
            <person name="Young S.K."/>
            <person name="Wortman J."/>
            <person name="Nusbaum C."/>
            <person name="Birren B."/>
        </authorList>
    </citation>
    <scope>NUCLEOTIDE SEQUENCE [LARGE SCALE GENOMIC DNA]</scope>
    <source>
        <strain evidence="2 3">CBS 72588</strain>
    </source>
</reference>
<feature type="compositionally biased region" description="Basic and acidic residues" evidence="1">
    <location>
        <begin position="522"/>
        <end position="537"/>
    </location>
</feature>
<protein>
    <recommendedName>
        <fullName evidence="4">DUF3824 domain-containing protein</fullName>
    </recommendedName>
</protein>
<feature type="region of interest" description="Disordered" evidence="1">
    <location>
        <begin position="623"/>
        <end position="696"/>
    </location>
</feature>
<feature type="compositionally biased region" description="Basic and acidic residues" evidence="1">
    <location>
        <begin position="569"/>
        <end position="579"/>
    </location>
</feature>
<name>A0A0D2DPN6_9EURO</name>
<feature type="compositionally biased region" description="Basic and acidic residues" evidence="1">
    <location>
        <begin position="175"/>
        <end position="185"/>
    </location>
</feature>
<dbReference type="HOGENOM" id="CLU_013056_1_0_1"/>
<gene>
    <name evidence="2" type="ORF">PV06_09793</name>
</gene>
<feature type="region of interest" description="Disordered" evidence="1">
    <location>
        <begin position="569"/>
        <end position="591"/>
    </location>
</feature>
<proteinExistence type="predicted"/>
<feature type="compositionally biased region" description="Basic and acidic residues" evidence="1">
    <location>
        <begin position="351"/>
        <end position="365"/>
    </location>
</feature>
<dbReference type="RefSeq" id="XP_016258020.1">
    <property type="nucleotide sequence ID" value="XM_016411266.1"/>
</dbReference>
<dbReference type="OrthoDB" id="5407645at2759"/>
<feature type="compositionally biased region" description="Basic and acidic residues" evidence="1">
    <location>
        <begin position="33"/>
        <end position="59"/>
    </location>
</feature>
<dbReference type="AlphaFoldDB" id="A0A0D2DPN6"/>
<feature type="region of interest" description="Disordered" evidence="1">
    <location>
        <begin position="516"/>
        <end position="537"/>
    </location>
</feature>
<feature type="compositionally biased region" description="Low complexity" evidence="1">
    <location>
        <begin position="376"/>
        <end position="387"/>
    </location>
</feature>
<dbReference type="Proteomes" id="UP000053342">
    <property type="component" value="Unassembled WGS sequence"/>
</dbReference>
<evidence type="ECO:0000256" key="1">
    <source>
        <dbReference type="SAM" id="MobiDB-lite"/>
    </source>
</evidence>
<accession>A0A0D2DPN6</accession>
<feature type="compositionally biased region" description="Basic and acidic residues" evidence="1">
    <location>
        <begin position="143"/>
        <end position="156"/>
    </location>
</feature>
<dbReference type="VEuPathDB" id="FungiDB:PV06_09793"/>